<keyword evidence="4" id="KW-1185">Reference proteome</keyword>
<evidence type="ECO:0000256" key="1">
    <source>
        <dbReference type="ARBA" id="ARBA00022737"/>
    </source>
</evidence>
<dbReference type="InterPro" id="IPR046960">
    <property type="entry name" value="PPR_At4g14850-like_plant"/>
</dbReference>
<keyword evidence="1" id="KW-0677">Repeat</keyword>
<gene>
    <name evidence="3" type="ORF">AAHA92_05339</name>
</gene>
<comment type="caution">
    <text evidence="3">The sequence shown here is derived from an EMBL/GenBank/DDBJ whole genome shotgun (WGS) entry which is preliminary data.</text>
</comment>
<dbReference type="InterPro" id="IPR011990">
    <property type="entry name" value="TPR-like_helical_dom_sf"/>
</dbReference>
<reference evidence="3 4" key="1">
    <citation type="submission" date="2024-06" db="EMBL/GenBank/DDBJ databases">
        <title>A chromosome level genome sequence of Diviner's sage (Salvia divinorum).</title>
        <authorList>
            <person name="Ford S.A."/>
            <person name="Ro D.-K."/>
            <person name="Ness R.W."/>
            <person name="Phillips M.A."/>
        </authorList>
    </citation>
    <scope>NUCLEOTIDE SEQUENCE [LARGE SCALE GENOMIC DNA]</scope>
    <source>
        <strain evidence="3">SAF-2024a</strain>
        <tissue evidence="3">Leaf</tissue>
    </source>
</reference>
<feature type="repeat" description="PPR" evidence="2">
    <location>
        <begin position="27"/>
        <end position="61"/>
    </location>
</feature>
<proteinExistence type="predicted"/>
<dbReference type="PANTHER" id="PTHR47926">
    <property type="entry name" value="PENTATRICOPEPTIDE REPEAT-CONTAINING PROTEIN"/>
    <property type="match status" value="1"/>
</dbReference>
<dbReference type="NCBIfam" id="TIGR00756">
    <property type="entry name" value="PPR"/>
    <property type="match status" value="1"/>
</dbReference>
<sequence length="245" mass="27990">MHSVSIYAKCRLINNALGFFERMHVKDFVSYSVVVSGCVQNGYAEEALQLFRKMQVVGIEPELVTMIKLLPTCSYLAALQHTVFGHNYSNCSWIHSRCLDLQCCDQHELVAEGKHLFRAMTQEFNIVPKMDHYFCTVDLLGRVGFLNETHKLITTMPCEPDAPVWNALLVDCRIHINKRKKFLRRFKHWDLQAPQILLCSIEHGGGLAQWLSAELAIPEQLSCQATPLLSNPEQLQHQTTSHQNN</sequence>
<dbReference type="Proteomes" id="UP001567538">
    <property type="component" value="Unassembled WGS sequence"/>
</dbReference>
<dbReference type="Gene3D" id="1.25.40.10">
    <property type="entry name" value="Tetratricopeptide repeat domain"/>
    <property type="match status" value="2"/>
</dbReference>
<accession>A0ABD1I235</accession>
<dbReference type="Pfam" id="PF01535">
    <property type="entry name" value="PPR"/>
    <property type="match status" value="2"/>
</dbReference>
<dbReference type="EMBL" id="JBEAFC010000003">
    <property type="protein sequence ID" value="KAL1562804.1"/>
    <property type="molecule type" value="Genomic_DNA"/>
</dbReference>
<protein>
    <submittedName>
        <fullName evidence="3">Pentatricopeptide repeat-containing protein</fullName>
    </submittedName>
</protein>
<dbReference type="InterPro" id="IPR002885">
    <property type="entry name" value="PPR_rpt"/>
</dbReference>
<dbReference type="PROSITE" id="PS51375">
    <property type="entry name" value="PPR"/>
    <property type="match status" value="1"/>
</dbReference>
<evidence type="ECO:0000313" key="3">
    <source>
        <dbReference type="EMBL" id="KAL1562804.1"/>
    </source>
</evidence>
<organism evidence="3 4">
    <name type="scientific">Salvia divinorum</name>
    <name type="common">Maria pastora</name>
    <name type="synonym">Diviner's sage</name>
    <dbReference type="NCBI Taxonomy" id="28513"/>
    <lineage>
        <taxon>Eukaryota</taxon>
        <taxon>Viridiplantae</taxon>
        <taxon>Streptophyta</taxon>
        <taxon>Embryophyta</taxon>
        <taxon>Tracheophyta</taxon>
        <taxon>Spermatophyta</taxon>
        <taxon>Magnoliopsida</taxon>
        <taxon>eudicotyledons</taxon>
        <taxon>Gunneridae</taxon>
        <taxon>Pentapetalae</taxon>
        <taxon>asterids</taxon>
        <taxon>lamiids</taxon>
        <taxon>Lamiales</taxon>
        <taxon>Lamiaceae</taxon>
        <taxon>Nepetoideae</taxon>
        <taxon>Mentheae</taxon>
        <taxon>Salviinae</taxon>
        <taxon>Salvia</taxon>
        <taxon>Salvia subgen. Calosphace</taxon>
    </lineage>
</organism>
<evidence type="ECO:0000313" key="4">
    <source>
        <dbReference type="Proteomes" id="UP001567538"/>
    </source>
</evidence>
<dbReference type="AlphaFoldDB" id="A0ABD1I235"/>
<name>A0ABD1I235_SALDI</name>
<evidence type="ECO:0000256" key="2">
    <source>
        <dbReference type="PROSITE-ProRule" id="PRU00708"/>
    </source>
</evidence>